<sequence>MTSFSVDEWCRAHGLSRSFFYLLRSRGEAPRTFKVGRITRISAQANEDWVRGREAATADVAA</sequence>
<accession>A0A0S3PXH2</accession>
<dbReference type="KEGG" id="vgo:GJW-30_1_03167"/>
<dbReference type="OrthoDB" id="8100940at2"/>
<dbReference type="EMBL" id="AP014946">
    <property type="protein sequence ID" value="BAT60619.1"/>
    <property type="molecule type" value="Genomic_DNA"/>
</dbReference>
<reference evidence="1 2" key="1">
    <citation type="submission" date="2015-08" db="EMBL/GenBank/DDBJ databases">
        <title>Investigation of the bacterial diversity of lava forest soil.</title>
        <authorList>
            <person name="Lee J.S."/>
        </authorList>
    </citation>
    <scope>NUCLEOTIDE SEQUENCE [LARGE SCALE GENOMIC DNA]</scope>
    <source>
        <strain evidence="1 2">GJW-30</strain>
    </source>
</reference>
<proteinExistence type="predicted"/>
<dbReference type="AlphaFoldDB" id="A0A0S3PXH2"/>
<evidence type="ECO:0008006" key="3">
    <source>
        <dbReference type="Google" id="ProtNLM"/>
    </source>
</evidence>
<name>A0A0S3PXH2_9BRAD</name>
<evidence type="ECO:0000313" key="1">
    <source>
        <dbReference type="EMBL" id="BAT60619.1"/>
    </source>
</evidence>
<dbReference type="Proteomes" id="UP000236884">
    <property type="component" value="Chromosome"/>
</dbReference>
<keyword evidence="2" id="KW-1185">Reference proteome</keyword>
<evidence type="ECO:0000313" key="2">
    <source>
        <dbReference type="Proteomes" id="UP000236884"/>
    </source>
</evidence>
<protein>
    <recommendedName>
        <fullName evidence="3">Helix-turn-helix domain protein</fullName>
    </recommendedName>
</protein>
<gene>
    <name evidence="1" type="ORF">GJW-30_1_03167</name>
</gene>
<organism evidence="1 2">
    <name type="scientific">Variibacter gotjawalensis</name>
    <dbReference type="NCBI Taxonomy" id="1333996"/>
    <lineage>
        <taxon>Bacteria</taxon>
        <taxon>Pseudomonadati</taxon>
        <taxon>Pseudomonadota</taxon>
        <taxon>Alphaproteobacteria</taxon>
        <taxon>Hyphomicrobiales</taxon>
        <taxon>Nitrobacteraceae</taxon>
        <taxon>Variibacter</taxon>
    </lineage>
</organism>